<name>A0A2M7DDI8_9BACT</name>
<dbReference type="CDD" id="cd10449">
    <property type="entry name" value="GIY-YIG_SLX1_like"/>
    <property type="match status" value="1"/>
</dbReference>
<proteinExistence type="inferred from homology"/>
<dbReference type="InterPro" id="IPR035901">
    <property type="entry name" value="GIY-YIG_endonuc_sf"/>
</dbReference>
<dbReference type="EMBL" id="PETV01000072">
    <property type="protein sequence ID" value="PIV46929.1"/>
    <property type="molecule type" value="Genomic_DNA"/>
</dbReference>
<reference evidence="4" key="1">
    <citation type="submission" date="2017-09" db="EMBL/GenBank/DDBJ databases">
        <title>Depth-based differentiation of microbial function through sediment-hosted aquifers and enrichment of novel symbionts in the deep terrestrial subsurface.</title>
        <authorList>
            <person name="Probst A.J."/>
            <person name="Ladd B."/>
            <person name="Jarett J.K."/>
            <person name="Geller-Mcgrath D.E."/>
            <person name="Sieber C.M.K."/>
            <person name="Emerson J.B."/>
            <person name="Anantharaman K."/>
            <person name="Thomas B.C."/>
            <person name="Malmstrom R."/>
            <person name="Stieglmeier M."/>
            <person name="Klingl A."/>
            <person name="Woyke T."/>
            <person name="Ryan C.M."/>
            <person name="Banfield J.F."/>
        </authorList>
    </citation>
    <scope>NUCLEOTIDE SEQUENCE [LARGE SCALE GENOMIC DNA]</scope>
</reference>
<dbReference type="AlphaFoldDB" id="A0A2M7DDI8"/>
<evidence type="ECO:0000313" key="3">
    <source>
        <dbReference type="EMBL" id="PIV46929.1"/>
    </source>
</evidence>
<dbReference type="InterPro" id="IPR000305">
    <property type="entry name" value="GIY-YIG_endonuc"/>
</dbReference>
<dbReference type="PANTHER" id="PTHR34477">
    <property type="entry name" value="UPF0213 PROTEIN YHBQ"/>
    <property type="match status" value="1"/>
</dbReference>
<comment type="similarity">
    <text evidence="1">Belongs to the UPF0213 family.</text>
</comment>
<feature type="domain" description="GIY-YIG" evidence="2">
    <location>
        <begin position="1"/>
        <end position="80"/>
    </location>
</feature>
<comment type="caution">
    <text evidence="3">The sequence shown here is derived from an EMBL/GenBank/DDBJ whole genome shotgun (WGS) entry which is preliminary data.</text>
</comment>
<dbReference type="Pfam" id="PF01541">
    <property type="entry name" value="GIY-YIG"/>
    <property type="match status" value="1"/>
</dbReference>
<evidence type="ECO:0000259" key="2">
    <source>
        <dbReference type="PROSITE" id="PS50164"/>
    </source>
</evidence>
<dbReference type="SUPFAM" id="SSF82771">
    <property type="entry name" value="GIY-YIG endonuclease"/>
    <property type="match status" value="1"/>
</dbReference>
<accession>A0A2M7DDI8</accession>
<dbReference type="PROSITE" id="PS50164">
    <property type="entry name" value="GIY_YIG"/>
    <property type="match status" value="1"/>
</dbReference>
<dbReference type="PANTHER" id="PTHR34477:SF5">
    <property type="entry name" value="BSL5627 PROTEIN"/>
    <property type="match status" value="1"/>
</dbReference>
<dbReference type="Gene3D" id="3.40.1440.10">
    <property type="entry name" value="GIY-YIG endonuclease"/>
    <property type="match status" value="1"/>
</dbReference>
<dbReference type="InterPro" id="IPR050190">
    <property type="entry name" value="UPF0213_domain"/>
</dbReference>
<dbReference type="SMART" id="SM00465">
    <property type="entry name" value="GIYc"/>
    <property type="match status" value="1"/>
</dbReference>
<protein>
    <submittedName>
        <fullName evidence="3">Excinuclease ABC subunit C</fullName>
    </submittedName>
</protein>
<evidence type="ECO:0000256" key="1">
    <source>
        <dbReference type="ARBA" id="ARBA00007435"/>
    </source>
</evidence>
<sequence>MYYTYIIKSLRDNHIYAGHTNNLKKRFNQHNQGLIASTKNRRPFKLLYYEACNIIDDAIRREKMLKTGFGRAYLKRRLNDI</sequence>
<gene>
    <name evidence="3" type="ORF">COS21_02645</name>
</gene>
<dbReference type="Proteomes" id="UP000229030">
    <property type="component" value="Unassembled WGS sequence"/>
</dbReference>
<organism evidence="3 4">
    <name type="scientific">bacterium (Candidatus Gribaldobacteria) CG02_land_8_20_14_3_00_41_15</name>
    <dbReference type="NCBI Taxonomy" id="2014270"/>
    <lineage>
        <taxon>Bacteria</taxon>
        <taxon>Candidatus Gribaldobacteria</taxon>
    </lineage>
</organism>
<evidence type="ECO:0000313" key="4">
    <source>
        <dbReference type="Proteomes" id="UP000229030"/>
    </source>
</evidence>